<evidence type="ECO:0000313" key="2">
    <source>
        <dbReference type="EMBL" id="SUC10273.1"/>
    </source>
</evidence>
<gene>
    <name evidence="2" type="ORF">NCTC11621_01322</name>
</gene>
<name>A0A379EVP4_9PAST</name>
<dbReference type="GO" id="GO:0005524">
    <property type="term" value="F:ATP binding"/>
    <property type="evidence" value="ECO:0007669"/>
    <property type="project" value="InterPro"/>
</dbReference>
<evidence type="ECO:0000259" key="1">
    <source>
        <dbReference type="SMART" id="SM00382"/>
    </source>
</evidence>
<proteinExistence type="predicted"/>
<dbReference type="Gene3D" id="3.40.50.300">
    <property type="entry name" value="P-loop containing nucleotide triphosphate hydrolases"/>
    <property type="match status" value="1"/>
</dbReference>
<dbReference type="InterPro" id="IPR027417">
    <property type="entry name" value="P-loop_NTPase"/>
</dbReference>
<feature type="domain" description="AAA+ ATPase" evidence="1">
    <location>
        <begin position="185"/>
        <end position="427"/>
    </location>
</feature>
<dbReference type="RefSeq" id="WP_115323009.1">
    <property type="nucleotide sequence ID" value="NZ_UGTV01000015.1"/>
</dbReference>
<dbReference type="InterPro" id="IPR051396">
    <property type="entry name" value="Bact_Antivir_Def_Nuclease"/>
</dbReference>
<protein>
    <submittedName>
        <fullName evidence="2">Cytochrome c biogenesis protein CcmA</fullName>
    </submittedName>
</protein>
<dbReference type="PANTHER" id="PTHR43581:SF4">
    <property type="entry name" value="ATP_GTP PHOSPHATASE"/>
    <property type="match status" value="1"/>
</dbReference>
<dbReference type="Pfam" id="PF13304">
    <property type="entry name" value="AAA_21"/>
    <property type="match status" value="1"/>
</dbReference>
<reference evidence="2 3" key="1">
    <citation type="submission" date="2018-06" db="EMBL/GenBank/DDBJ databases">
        <authorList>
            <consortium name="Pathogen Informatics"/>
            <person name="Doyle S."/>
        </authorList>
    </citation>
    <scope>NUCLEOTIDE SEQUENCE [LARGE SCALE GENOMIC DNA]</scope>
    <source>
        <strain evidence="2 3">NCTC11621</strain>
    </source>
</reference>
<evidence type="ECO:0000313" key="3">
    <source>
        <dbReference type="Proteomes" id="UP000254704"/>
    </source>
</evidence>
<dbReference type="SUPFAM" id="SSF52540">
    <property type="entry name" value="P-loop containing nucleoside triphosphate hydrolases"/>
    <property type="match status" value="1"/>
</dbReference>
<dbReference type="InterPro" id="IPR003593">
    <property type="entry name" value="AAA+_ATPase"/>
</dbReference>
<sequence>MNFQIIKNKKIPININNVIFLTQSDWDDYGYKTTFFLSFIDKSGKNHSIGNIKIAYKGQNSGYTSSKLSNNFFKKLPDNFFSLGQDIDFYRNLWSLDRNVGLFVLEGLNDIAYNISLFEKFSSENVLNTSLMRTIRDITLKEQFSRVFANKSPLTEYNFYFVRKSQQNVGKIILSFLVDPEKKPATNIHAIIGRNGVGKTTILNGMINSFITKDKSDNGDFCCSSPYQISDKDEKYQKISNDYFSYLIAVSFSIFDPFLSESKPDENYYYIGLKDGANKLKDIDKYFQNDFIDSFEVCYSFEEKKERWITAIKNLESDDNFAAMNLCALIDEPWNEDKIISTIKNMSSGHASILLIITQLVAKVEEKTLVLLDEPESHLHPPLLSAFIRALSNLLDNRNGVAIIATHSPIVLQEVPSSCVWKIERTGKATNAFRPAIETFGENVGILTREVFGLEVTNSGFHRLIASSVNKGESYDSIMQSYNNQLGSEGKILLKTLIRLRESKG</sequence>
<dbReference type="GO" id="GO:0016887">
    <property type="term" value="F:ATP hydrolysis activity"/>
    <property type="evidence" value="ECO:0007669"/>
    <property type="project" value="InterPro"/>
</dbReference>
<dbReference type="EMBL" id="UGTV01000015">
    <property type="protein sequence ID" value="SUC10273.1"/>
    <property type="molecule type" value="Genomic_DNA"/>
</dbReference>
<dbReference type="CDD" id="cd00267">
    <property type="entry name" value="ABC_ATPase"/>
    <property type="match status" value="1"/>
</dbReference>
<dbReference type="Proteomes" id="UP000254704">
    <property type="component" value="Unassembled WGS sequence"/>
</dbReference>
<dbReference type="PANTHER" id="PTHR43581">
    <property type="entry name" value="ATP/GTP PHOSPHATASE"/>
    <property type="match status" value="1"/>
</dbReference>
<dbReference type="InterPro" id="IPR003959">
    <property type="entry name" value="ATPase_AAA_core"/>
</dbReference>
<dbReference type="AlphaFoldDB" id="A0A379EVP4"/>
<organism evidence="2 3">
    <name type="scientific">Pasteurella canis</name>
    <dbReference type="NCBI Taxonomy" id="753"/>
    <lineage>
        <taxon>Bacteria</taxon>
        <taxon>Pseudomonadati</taxon>
        <taxon>Pseudomonadota</taxon>
        <taxon>Gammaproteobacteria</taxon>
        <taxon>Pasteurellales</taxon>
        <taxon>Pasteurellaceae</taxon>
        <taxon>Pasteurella</taxon>
    </lineage>
</organism>
<accession>A0A379EVP4</accession>
<dbReference type="SMART" id="SM00382">
    <property type="entry name" value="AAA"/>
    <property type="match status" value="1"/>
</dbReference>